<feature type="domain" description="Phospholipid/glycerol acyltransferase" evidence="5">
    <location>
        <begin position="85"/>
        <end position="207"/>
    </location>
</feature>
<evidence type="ECO:0000256" key="4">
    <source>
        <dbReference type="SAM" id="Phobius"/>
    </source>
</evidence>
<evidence type="ECO:0000313" key="7">
    <source>
        <dbReference type="Proteomes" id="UP001448207"/>
    </source>
</evidence>
<feature type="transmembrane region" description="Helical" evidence="4">
    <location>
        <begin position="123"/>
        <end position="143"/>
    </location>
</feature>
<proteinExistence type="inferred from homology"/>
<dbReference type="Pfam" id="PF16076">
    <property type="entry name" value="Acyltransf_C"/>
    <property type="match status" value="1"/>
</dbReference>
<dbReference type="SMART" id="SM00563">
    <property type="entry name" value="PlsC"/>
    <property type="match status" value="1"/>
</dbReference>
<name>A0ABR3AMD8_PHYBL</name>
<evidence type="ECO:0000256" key="1">
    <source>
        <dbReference type="ARBA" id="ARBA00008655"/>
    </source>
</evidence>
<protein>
    <submittedName>
        <fullName evidence="6">Acyltransferase-domain-containing protein</fullName>
    </submittedName>
</protein>
<comment type="caution">
    <text evidence="6">The sequence shown here is derived from an EMBL/GenBank/DDBJ whole genome shotgun (WGS) entry which is preliminary data.</text>
</comment>
<keyword evidence="7" id="KW-1185">Reference proteome</keyword>
<comment type="similarity">
    <text evidence="1">Belongs to the 1-acyl-sn-glycerol-3-phosphate acyltransferase family.</text>
</comment>
<organism evidence="6 7">
    <name type="scientific">Phycomyces blakesleeanus</name>
    <dbReference type="NCBI Taxonomy" id="4837"/>
    <lineage>
        <taxon>Eukaryota</taxon>
        <taxon>Fungi</taxon>
        <taxon>Fungi incertae sedis</taxon>
        <taxon>Mucoromycota</taxon>
        <taxon>Mucoromycotina</taxon>
        <taxon>Mucoromycetes</taxon>
        <taxon>Mucorales</taxon>
        <taxon>Phycomycetaceae</taxon>
        <taxon>Phycomyces</taxon>
    </lineage>
</organism>
<keyword evidence="3 6" id="KW-0012">Acyltransferase</keyword>
<dbReference type="InterPro" id="IPR002123">
    <property type="entry name" value="Plipid/glycerol_acylTrfase"/>
</dbReference>
<accession>A0ABR3AMD8</accession>
<reference evidence="6 7" key="1">
    <citation type="submission" date="2024-04" db="EMBL/GenBank/DDBJ databases">
        <title>Symmetric and asymmetric DNA N6-adenine methylation regulates different biological responses in Mucorales.</title>
        <authorList>
            <consortium name="Lawrence Berkeley National Laboratory"/>
            <person name="Lax C."/>
            <person name="Mondo S.J."/>
            <person name="Osorio-Concepcion M."/>
            <person name="Muszewska A."/>
            <person name="Corrochano-Luque M."/>
            <person name="Gutierrez G."/>
            <person name="Riley R."/>
            <person name="Lipzen A."/>
            <person name="Guo J."/>
            <person name="Hundley H."/>
            <person name="Amirebrahimi M."/>
            <person name="Ng V."/>
            <person name="Lorenzo-Gutierrez D."/>
            <person name="Binder U."/>
            <person name="Yang J."/>
            <person name="Song Y."/>
            <person name="Canovas D."/>
            <person name="Navarro E."/>
            <person name="Freitag M."/>
            <person name="Gabaldon T."/>
            <person name="Grigoriev I.V."/>
            <person name="Corrochano L.M."/>
            <person name="Nicolas F.E."/>
            <person name="Garre V."/>
        </authorList>
    </citation>
    <scope>NUCLEOTIDE SEQUENCE [LARGE SCALE GENOMIC DNA]</scope>
    <source>
        <strain evidence="6 7">L51</strain>
    </source>
</reference>
<evidence type="ECO:0000256" key="3">
    <source>
        <dbReference type="ARBA" id="ARBA00023315"/>
    </source>
</evidence>
<evidence type="ECO:0000256" key="2">
    <source>
        <dbReference type="ARBA" id="ARBA00022679"/>
    </source>
</evidence>
<dbReference type="PANTHER" id="PTHR10983:SF24">
    <property type="entry name" value="1-ACYLGLYCEROL-3-PHOSPHATE O-ACYLTRANSFERASE 3, ISOFORM E-RELATED"/>
    <property type="match status" value="1"/>
</dbReference>
<dbReference type="PANTHER" id="PTHR10983">
    <property type="entry name" value="1-ACYLGLYCEROL-3-PHOSPHATE ACYLTRANSFERASE-RELATED"/>
    <property type="match status" value="1"/>
</dbReference>
<sequence length="312" mass="36624">MECIYKVHDAISAAFYGVALFGVAGTLQIAQVSSFICTPFSEHIVVAVNSHLVGLVWKTMQYVFEKRKKAHITFSGDHIPREESALVFSNHRSWIDYYMIHSVASRRNMLHNCKYFVKDSIKWLPFFGWGMWLAGFVFVRRNWTKDQKKIKKSFSKIKRMKTPVWIISYLEGSRFTTEKMIECQAFSKERGLPILQHVLTPRTKGFVTCVQEFRNSHVKCVYDFTIAYRHNIKNNPSSGFLEAPSMVRLHTRRLSPEYDFHVHVKRFMIDELPEEEDALSGWVMERYVEKDRFLASLKDDWLKGQEIDLCIK</sequence>
<dbReference type="InterPro" id="IPR032098">
    <property type="entry name" value="Acyltransf_C"/>
</dbReference>
<dbReference type="EMBL" id="JBCLYO010000036">
    <property type="protein sequence ID" value="KAL0075479.1"/>
    <property type="molecule type" value="Genomic_DNA"/>
</dbReference>
<dbReference type="CDD" id="cd07990">
    <property type="entry name" value="LPLAT_LCLAT1-like"/>
    <property type="match status" value="1"/>
</dbReference>
<keyword evidence="4" id="KW-0472">Membrane</keyword>
<dbReference type="Pfam" id="PF01553">
    <property type="entry name" value="Acyltransferase"/>
    <property type="match status" value="1"/>
</dbReference>
<dbReference type="Proteomes" id="UP001448207">
    <property type="component" value="Unassembled WGS sequence"/>
</dbReference>
<gene>
    <name evidence="6" type="ORF">J3Q64DRAFT_1376759</name>
</gene>
<dbReference type="GO" id="GO:0016746">
    <property type="term" value="F:acyltransferase activity"/>
    <property type="evidence" value="ECO:0007669"/>
    <property type="project" value="UniProtKB-KW"/>
</dbReference>
<keyword evidence="4" id="KW-1133">Transmembrane helix</keyword>
<dbReference type="SUPFAM" id="SSF69593">
    <property type="entry name" value="Glycerol-3-phosphate (1)-acyltransferase"/>
    <property type="match status" value="1"/>
</dbReference>
<evidence type="ECO:0000259" key="5">
    <source>
        <dbReference type="SMART" id="SM00563"/>
    </source>
</evidence>
<evidence type="ECO:0000313" key="6">
    <source>
        <dbReference type="EMBL" id="KAL0075479.1"/>
    </source>
</evidence>
<keyword evidence="2" id="KW-0808">Transferase</keyword>
<keyword evidence="4" id="KW-0812">Transmembrane</keyword>